<feature type="binding site" evidence="2">
    <location>
        <begin position="3"/>
        <end position="6"/>
    </location>
    <ligand>
        <name>substrate</name>
    </ligand>
</feature>
<feature type="binding site" evidence="2">
    <location>
        <begin position="47"/>
        <end position="49"/>
    </location>
    <ligand>
        <name>substrate</name>
    </ligand>
</feature>
<feature type="binding site" evidence="2">
    <location>
        <position position="163"/>
    </location>
    <ligand>
        <name>substrate</name>
    </ligand>
</feature>
<dbReference type="PANTHER" id="PTHR10291">
    <property type="entry name" value="DEHYDRODOLICHYL DIPHOSPHATE SYNTHASE FAMILY MEMBER"/>
    <property type="match status" value="1"/>
</dbReference>
<dbReference type="AlphaFoldDB" id="A0A7V8JRT6"/>
<evidence type="ECO:0000256" key="3">
    <source>
        <dbReference type="SAM" id="MobiDB-lite"/>
    </source>
</evidence>
<comment type="subunit">
    <text evidence="2">Homodimer.</text>
</comment>
<protein>
    <recommendedName>
        <fullName evidence="2">Isoprenyl transferase</fullName>
        <ecNumber evidence="2">2.5.1.-</ecNumber>
    </recommendedName>
</protein>
<dbReference type="NCBIfam" id="TIGR00055">
    <property type="entry name" value="uppS"/>
    <property type="match status" value="1"/>
</dbReference>
<dbReference type="InterPro" id="IPR036424">
    <property type="entry name" value="UPP_synth-like_sf"/>
</dbReference>
<feature type="compositionally biased region" description="Low complexity" evidence="3">
    <location>
        <begin position="230"/>
        <end position="243"/>
    </location>
</feature>
<feature type="active site" evidence="2">
    <location>
        <position position="2"/>
    </location>
</feature>
<dbReference type="CDD" id="cd00475">
    <property type="entry name" value="Cis_IPPS"/>
    <property type="match status" value="1"/>
</dbReference>
<evidence type="ECO:0000256" key="1">
    <source>
        <dbReference type="ARBA" id="ARBA00022679"/>
    </source>
</evidence>
<sequence>MDGNGRWASRRLLPRLAGHRQGVETLRLAVKWALARRIPVLTVFAFSSENWNRPAEEVKGLMTLLQHAIPRELPGFVEQGVALRFVGERQALKPEMQALFERAEARTQDGARLVLNICFNYGGRWDIVQAAQTLAARGIAITEASMPEAMALAHVADPDLVIRTGGERRVSNFLLWQAAYAEWFFSDKPWPAFTHDDLDEALLAFKRRERRFGQTSEQVRGAGRDPQPAPAVAQAAAVEQHSA</sequence>
<feature type="binding site" evidence="2">
    <location>
        <begin position="169"/>
        <end position="171"/>
    </location>
    <ligand>
        <name>substrate</name>
    </ligand>
</feature>
<feature type="binding site" evidence="2">
    <location>
        <position position="2"/>
    </location>
    <ligand>
        <name>Mg(2+)</name>
        <dbReference type="ChEBI" id="CHEBI:18420"/>
    </ligand>
</feature>
<feature type="binding site" evidence="2">
    <location>
        <position position="19"/>
    </location>
    <ligand>
        <name>substrate</name>
    </ligand>
</feature>
<name>A0A7V8JRT6_9BURK</name>
<feature type="region of interest" description="Disordered" evidence="3">
    <location>
        <begin position="213"/>
        <end position="243"/>
    </location>
</feature>
<dbReference type="HAMAP" id="MF_01139">
    <property type="entry name" value="ISPT"/>
    <property type="match status" value="1"/>
</dbReference>
<dbReference type="GO" id="GO:0005829">
    <property type="term" value="C:cytosol"/>
    <property type="evidence" value="ECO:0007669"/>
    <property type="project" value="TreeGrafter"/>
</dbReference>
<accession>A0A7V8JRT6</accession>
<reference evidence="5" key="1">
    <citation type="journal article" date="2020" name="MBio">
        <title>Horizontal gene transfer to a defensive symbiont with a reduced genome amongst a multipartite beetle microbiome.</title>
        <authorList>
            <person name="Waterworth S.C."/>
            <person name="Florez L.V."/>
            <person name="Rees E.R."/>
            <person name="Hertweck C."/>
            <person name="Kaltenpoth M."/>
            <person name="Kwan J.C."/>
        </authorList>
    </citation>
    <scope>NUCLEOTIDE SEQUENCE [LARGE SCALE GENOMIC DNA]</scope>
</reference>
<comment type="caution">
    <text evidence="4">The sequence shown here is derived from an EMBL/GenBank/DDBJ whole genome shotgun (WGS) entry which is preliminary data.</text>
</comment>
<dbReference type="Pfam" id="PF01255">
    <property type="entry name" value="Prenyltransf"/>
    <property type="match status" value="1"/>
</dbReference>
<evidence type="ECO:0000256" key="2">
    <source>
        <dbReference type="HAMAP-Rule" id="MF_01139"/>
    </source>
</evidence>
<keyword evidence="2" id="KW-0479">Metal-binding</keyword>
<dbReference type="PROSITE" id="PS01066">
    <property type="entry name" value="UPP_SYNTHASE"/>
    <property type="match status" value="1"/>
</dbReference>
<comment type="cofactor">
    <cofactor evidence="2">
        <name>Mg(2+)</name>
        <dbReference type="ChEBI" id="CHEBI:18420"/>
    </cofactor>
    <text evidence="2">Binds 2 magnesium ions per subunit.</text>
</comment>
<comment type="similarity">
    <text evidence="2">Belongs to the UPP synthase family.</text>
</comment>
<gene>
    <name evidence="4" type="primary">uppS</name>
    <name evidence="4" type="ORF">GAK30_00224</name>
</gene>
<dbReference type="GO" id="GO:0000287">
    <property type="term" value="F:magnesium ion binding"/>
    <property type="evidence" value="ECO:0007669"/>
    <property type="project" value="UniProtKB-UniRule"/>
</dbReference>
<comment type="function">
    <text evidence="2">Catalyzes the condensation of isopentenyl diphosphate (IPP) with allylic pyrophosphates generating different type of terpenoids.</text>
</comment>
<feature type="binding site" evidence="2">
    <location>
        <position position="51"/>
    </location>
    <ligand>
        <name>substrate</name>
    </ligand>
</feature>
<proteinExistence type="inferred from homology"/>
<dbReference type="SUPFAM" id="SSF64005">
    <property type="entry name" value="Undecaprenyl diphosphate synthase"/>
    <property type="match status" value="1"/>
</dbReference>
<organism evidence="4 5">
    <name type="scientific">Paracidovorax wautersii</name>
    <dbReference type="NCBI Taxonomy" id="1177982"/>
    <lineage>
        <taxon>Bacteria</taxon>
        <taxon>Pseudomonadati</taxon>
        <taxon>Pseudomonadota</taxon>
        <taxon>Betaproteobacteria</taxon>
        <taxon>Burkholderiales</taxon>
        <taxon>Comamonadaceae</taxon>
        <taxon>Paracidovorax</taxon>
    </lineage>
</organism>
<keyword evidence="1 2" id="KW-0808">Transferase</keyword>
<evidence type="ECO:0000313" key="4">
    <source>
        <dbReference type="EMBL" id="KAF1023858.1"/>
    </source>
</evidence>
<feature type="active site" description="Proton acceptor" evidence="2">
    <location>
        <position position="50"/>
    </location>
</feature>
<dbReference type="GO" id="GO:0016094">
    <property type="term" value="P:polyprenol biosynthetic process"/>
    <property type="evidence" value="ECO:0007669"/>
    <property type="project" value="TreeGrafter"/>
</dbReference>
<dbReference type="GO" id="GO:0008834">
    <property type="term" value="F:ditrans,polycis-undecaprenyl-diphosphate synthase [(2E,6E)-farnesyl-diphosphate specific] activity"/>
    <property type="evidence" value="ECO:0007669"/>
    <property type="project" value="TreeGrafter"/>
</dbReference>
<feature type="binding site" evidence="2">
    <location>
        <position position="53"/>
    </location>
    <ligand>
        <name>substrate</name>
    </ligand>
</feature>
<dbReference type="EC" id="2.5.1.-" evidence="2"/>
<feature type="binding site" evidence="2">
    <location>
        <position position="182"/>
    </location>
    <ligand>
        <name>Mg(2+)</name>
        <dbReference type="ChEBI" id="CHEBI:18420"/>
    </ligand>
</feature>
<dbReference type="EMBL" id="WNDQ01000002">
    <property type="protein sequence ID" value="KAF1023858.1"/>
    <property type="molecule type" value="Genomic_DNA"/>
</dbReference>
<feature type="binding site" evidence="2">
    <location>
        <position position="7"/>
    </location>
    <ligand>
        <name>substrate</name>
    </ligand>
</feature>
<dbReference type="InterPro" id="IPR018520">
    <property type="entry name" value="UPP_synth-like_CS"/>
</dbReference>
<dbReference type="InterPro" id="IPR001441">
    <property type="entry name" value="UPP_synth-like"/>
</dbReference>
<dbReference type="PANTHER" id="PTHR10291:SF0">
    <property type="entry name" value="DEHYDRODOLICHYL DIPHOSPHATE SYNTHASE 2"/>
    <property type="match status" value="1"/>
</dbReference>
<dbReference type="Gene3D" id="3.40.1180.10">
    <property type="entry name" value="Decaprenyl diphosphate synthase-like"/>
    <property type="match status" value="1"/>
</dbReference>
<feature type="binding site" evidence="2">
    <location>
        <position position="15"/>
    </location>
    <ligand>
        <name>substrate</name>
    </ligand>
</feature>
<keyword evidence="2" id="KW-0460">Magnesium</keyword>
<dbReference type="Proteomes" id="UP000461670">
    <property type="component" value="Unassembled WGS sequence"/>
</dbReference>
<evidence type="ECO:0000313" key="5">
    <source>
        <dbReference type="Proteomes" id="UP000461670"/>
    </source>
</evidence>